<dbReference type="EMBL" id="CP042344">
    <property type="protein sequence ID" value="QEA12280.1"/>
    <property type="molecule type" value="Genomic_DNA"/>
</dbReference>
<dbReference type="PANTHER" id="PTHR30203:SF24">
    <property type="entry name" value="BLR4935 PROTEIN"/>
    <property type="match status" value="1"/>
</dbReference>
<dbReference type="KEGG" id="cof:FOZ74_04075"/>
<dbReference type="Gene3D" id="1.20.1600.10">
    <property type="entry name" value="Outer membrane efflux proteins (OEP)"/>
    <property type="match status" value="1"/>
</dbReference>
<comment type="similarity">
    <text evidence="1">Belongs to the outer membrane factor (OMF) (TC 1.B.17) family.</text>
</comment>
<dbReference type="Pfam" id="PF02321">
    <property type="entry name" value="OEP"/>
    <property type="match status" value="2"/>
</dbReference>
<sequence length="461" mass="50248">MHIFRTSTRSHWLANARQLTVGWLLVGLPLGAAWSAPAANPPSASLTDAAEAITTEGTPSHIASLTLRDAIVRAERGNPVLRAKQAQRAAAEGVSVEASALLFNNPQLSLDAAARSVQQAGMGNERYRETGLGVSQSFEVAGQPGYRREGAQAALDALRLEIDDTRQQQRADVAQRFYRVLALQQRVELEALAARLFDETARAVERRRAAGEDTRLDANVARVEAERASNQLAQVREQLIEARSALAVPLQLPPEQLPQVSGDLGLDPLEYAEGDLMERARSQPRLQALALRQRSAQAKLKLAEAARYPDVTLGLSVGREGPPGSRERVTRLTLSLPLPLFNQNQASIGTAFTETTQAELEREAAERDAPAAVHALWLRLQSLRQRVERLQQSVIPTLSVNEQLSGKSLKAGQIGLLELIVANRQSIDARRDLVDAQLDYHTTRLSLEAAAGWSGEPRGVF</sequence>
<gene>
    <name evidence="3" type="ORF">FOZ74_04075</name>
</gene>
<evidence type="ECO:0000313" key="4">
    <source>
        <dbReference type="Proteomes" id="UP000321199"/>
    </source>
</evidence>
<keyword evidence="4" id="KW-1185">Reference proteome</keyword>
<organism evidence="3 4">
    <name type="scientific">Comamonas flocculans</name>
    <dbReference type="NCBI Taxonomy" id="2597701"/>
    <lineage>
        <taxon>Bacteria</taxon>
        <taxon>Pseudomonadati</taxon>
        <taxon>Pseudomonadota</taxon>
        <taxon>Betaproteobacteria</taxon>
        <taxon>Burkholderiales</taxon>
        <taxon>Comamonadaceae</taxon>
        <taxon>Comamonas</taxon>
    </lineage>
</organism>
<evidence type="ECO:0000256" key="2">
    <source>
        <dbReference type="SAM" id="Coils"/>
    </source>
</evidence>
<dbReference type="PANTHER" id="PTHR30203">
    <property type="entry name" value="OUTER MEMBRANE CATION EFFLUX PROTEIN"/>
    <property type="match status" value="1"/>
</dbReference>
<protein>
    <submittedName>
        <fullName evidence="3">TolC family protein</fullName>
    </submittedName>
</protein>
<proteinExistence type="inferred from homology"/>
<accession>A0A5B8RRT2</accession>
<reference evidence="3 4" key="1">
    <citation type="submission" date="2019-07" db="EMBL/GenBank/DDBJ databases">
        <title>Complete genome sequence of Comamonas sp. NLF 7-7 isolated from livestock.</title>
        <authorList>
            <person name="Kim D.H."/>
            <person name="Kim J.G."/>
        </authorList>
    </citation>
    <scope>NUCLEOTIDE SEQUENCE [LARGE SCALE GENOMIC DNA]</scope>
    <source>
        <strain evidence="3 4">NLF 7-7</strain>
    </source>
</reference>
<dbReference type="InterPro" id="IPR003423">
    <property type="entry name" value="OMP_efflux"/>
</dbReference>
<evidence type="ECO:0000313" key="3">
    <source>
        <dbReference type="EMBL" id="QEA12280.1"/>
    </source>
</evidence>
<dbReference type="AlphaFoldDB" id="A0A5B8RRT2"/>
<feature type="coiled-coil region" evidence="2">
    <location>
        <begin position="218"/>
        <end position="245"/>
    </location>
</feature>
<keyword evidence="2" id="KW-0175">Coiled coil</keyword>
<dbReference type="OrthoDB" id="9791261at2"/>
<evidence type="ECO:0000256" key="1">
    <source>
        <dbReference type="ARBA" id="ARBA00007613"/>
    </source>
</evidence>
<dbReference type="InterPro" id="IPR010131">
    <property type="entry name" value="MdtP/NodT-like"/>
</dbReference>
<dbReference type="Proteomes" id="UP000321199">
    <property type="component" value="Chromosome"/>
</dbReference>
<dbReference type="GO" id="GO:0015562">
    <property type="term" value="F:efflux transmembrane transporter activity"/>
    <property type="evidence" value="ECO:0007669"/>
    <property type="project" value="InterPro"/>
</dbReference>
<dbReference type="SUPFAM" id="SSF56954">
    <property type="entry name" value="Outer membrane efflux proteins (OEP)"/>
    <property type="match status" value="1"/>
</dbReference>
<name>A0A5B8RRT2_9BURK</name>